<dbReference type="PANTHER" id="PTHR10869:SF229">
    <property type="entry name" value="PROLYL 4-HYDROXYLASE ALPHA SUBUNIT DOMAIN-CONTAINING PROTEIN"/>
    <property type="match status" value="1"/>
</dbReference>
<keyword evidence="2" id="KW-0479">Metal-binding</keyword>
<evidence type="ECO:0000256" key="1">
    <source>
        <dbReference type="ARBA" id="ARBA00001961"/>
    </source>
</evidence>
<dbReference type="GO" id="GO:0031418">
    <property type="term" value="F:L-ascorbic acid binding"/>
    <property type="evidence" value="ECO:0007669"/>
    <property type="project" value="InterPro"/>
</dbReference>
<evidence type="ECO:0000259" key="7">
    <source>
        <dbReference type="PROSITE" id="PS51471"/>
    </source>
</evidence>
<dbReference type="PANTHER" id="PTHR10869">
    <property type="entry name" value="PROLYL 4-HYDROXYLASE ALPHA SUBUNIT"/>
    <property type="match status" value="1"/>
</dbReference>
<evidence type="ECO:0000313" key="8">
    <source>
        <dbReference type="EMBL" id="CAD8530976.1"/>
    </source>
</evidence>
<accession>A0A7S0ITN2</accession>
<dbReference type="Pfam" id="PF13640">
    <property type="entry name" value="2OG-FeII_Oxy_3"/>
    <property type="match status" value="1"/>
</dbReference>
<dbReference type="SMART" id="SM00702">
    <property type="entry name" value="P4Hc"/>
    <property type="match status" value="1"/>
</dbReference>
<dbReference type="EMBL" id="HBER01012511">
    <property type="protein sequence ID" value="CAD8530976.1"/>
    <property type="molecule type" value="Transcribed_RNA"/>
</dbReference>
<dbReference type="Gene3D" id="2.60.120.620">
    <property type="entry name" value="q2cbj1_9rhob like domain"/>
    <property type="match status" value="1"/>
</dbReference>
<gene>
    <name evidence="8" type="ORF">CLEP1334_LOCUS6228</name>
</gene>
<keyword evidence="5" id="KW-0408">Iron</keyword>
<dbReference type="InterPro" id="IPR044862">
    <property type="entry name" value="Pro_4_hyd_alph_FE2OG_OXY"/>
</dbReference>
<evidence type="ECO:0000256" key="2">
    <source>
        <dbReference type="ARBA" id="ARBA00022723"/>
    </source>
</evidence>
<dbReference type="GO" id="GO:0005506">
    <property type="term" value="F:iron ion binding"/>
    <property type="evidence" value="ECO:0007669"/>
    <property type="project" value="InterPro"/>
</dbReference>
<keyword evidence="3" id="KW-0223">Dioxygenase</keyword>
<dbReference type="GO" id="GO:0005783">
    <property type="term" value="C:endoplasmic reticulum"/>
    <property type="evidence" value="ECO:0007669"/>
    <property type="project" value="TreeGrafter"/>
</dbReference>
<evidence type="ECO:0000256" key="4">
    <source>
        <dbReference type="ARBA" id="ARBA00023002"/>
    </source>
</evidence>
<dbReference type="PROSITE" id="PS51257">
    <property type="entry name" value="PROKAR_LIPOPROTEIN"/>
    <property type="match status" value="1"/>
</dbReference>
<feature type="domain" description="Fe2OG dioxygenase" evidence="7">
    <location>
        <begin position="184"/>
        <end position="298"/>
    </location>
</feature>
<dbReference type="InterPro" id="IPR005123">
    <property type="entry name" value="Oxoglu/Fe-dep_dioxygenase_dom"/>
</dbReference>
<organism evidence="8">
    <name type="scientific">Calcidiscus leptoporus</name>
    <dbReference type="NCBI Taxonomy" id="127549"/>
    <lineage>
        <taxon>Eukaryota</taxon>
        <taxon>Haptista</taxon>
        <taxon>Haptophyta</taxon>
        <taxon>Prymnesiophyceae</taxon>
        <taxon>Coccolithales</taxon>
        <taxon>Calcidiscaceae</taxon>
        <taxon>Calcidiscus</taxon>
    </lineage>
</organism>
<dbReference type="PROSITE" id="PS51471">
    <property type="entry name" value="FE2OG_OXY"/>
    <property type="match status" value="1"/>
</dbReference>
<dbReference type="AlphaFoldDB" id="A0A7S0ITN2"/>
<protein>
    <recommendedName>
        <fullName evidence="7">Fe2OG dioxygenase domain-containing protein</fullName>
    </recommendedName>
</protein>
<dbReference type="GO" id="GO:0004656">
    <property type="term" value="F:procollagen-proline 4-dioxygenase activity"/>
    <property type="evidence" value="ECO:0007669"/>
    <property type="project" value="TreeGrafter"/>
</dbReference>
<keyword evidence="6" id="KW-0732">Signal</keyword>
<name>A0A7S0ITN2_9EUKA</name>
<evidence type="ECO:0000256" key="6">
    <source>
        <dbReference type="SAM" id="SignalP"/>
    </source>
</evidence>
<feature type="signal peptide" evidence="6">
    <location>
        <begin position="1"/>
        <end position="17"/>
    </location>
</feature>
<evidence type="ECO:0000256" key="3">
    <source>
        <dbReference type="ARBA" id="ARBA00022964"/>
    </source>
</evidence>
<proteinExistence type="predicted"/>
<dbReference type="InterPro" id="IPR045054">
    <property type="entry name" value="P4HA-like"/>
</dbReference>
<feature type="chain" id="PRO_5031074419" description="Fe2OG dioxygenase domain-containing protein" evidence="6">
    <location>
        <begin position="18"/>
        <end position="322"/>
    </location>
</feature>
<evidence type="ECO:0000256" key="5">
    <source>
        <dbReference type="ARBA" id="ARBA00023004"/>
    </source>
</evidence>
<reference evidence="8" key="1">
    <citation type="submission" date="2021-01" db="EMBL/GenBank/DDBJ databases">
        <authorList>
            <person name="Corre E."/>
            <person name="Pelletier E."/>
            <person name="Niang G."/>
            <person name="Scheremetjew M."/>
            <person name="Finn R."/>
            <person name="Kale V."/>
            <person name="Holt S."/>
            <person name="Cochrane G."/>
            <person name="Meng A."/>
            <person name="Brown T."/>
            <person name="Cohen L."/>
        </authorList>
    </citation>
    <scope>NUCLEOTIDE SEQUENCE</scope>
    <source>
        <strain evidence="8">RCC1130</strain>
    </source>
</reference>
<sequence length="322" mass="34556">MSPLRFAIVLSTVSACALPPPVRVLVRGRAPPVVCAATQRRPKKNKKTSFEEYAISGSGTLIFPLPKRKDAARVHKKHMPRGCLASKAPDALSAMLPGLRSDFPGLRIVHLDPLVLTCDEFLSPEQCDAYKAMASSDAAAKVASPTFSAVTAAGRSSTTWFLRYQDVSALLAKATALTGQPLSHFEEPQLVRYLPGESFSWHYDAVPPTLLNNGGQRRMTLLVYLEEPLSGGCTTFRDLLAGGTDASGAPLKLQITPKRGQALLFFPSNADGESDERTLHAGSPAKGEKWIAQLWLHESAYVPSVPNGTSQEAALALVHAGD</sequence>
<dbReference type="InterPro" id="IPR006620">
    <property type="entry name" value="Pro_4_hyd_alph"/>
</dbReference>
<comment type="cofactor">
    <cofactor evidence="1">
        <name>L-ascorbate</name>
        <dbReference type="ChEBI" id="CHEBI:38290"/>
    </cofactor>
</comment>
<keyword evidence="4" id="KW-0560">Oxidoreductase</keyword>